<feature type="transmembrane region" description="Helical" evidence="7">
    <location>
        <begin position="312"/>
        <end position="337"/>
    </location>
</feature>
<keyword evidence="3 7" id="KW-0812">Transmembrane</keyword>
<feature type="transmembrane region" description="Helical" evidence="7">
    <location>
        <begin position="422"/>
        <end position="442"/>
    </location>
</feature>
<dbReference type="PANTHER" id="PTHR45649">
    <property type="entry name" value="AMINO-ACID PERMEASE BAT1"/>
    <property type="match status" value="1"/>
</dbReference>
<keyword evidence="2" id="KW-0813">Transport</keyword>
<protein>
    <submittedName>
        <fullName evidence="8">LAFE_0G07052g1_1</fullName>
    </submittedName>
</protein>
<dbReference type="Pfam" id="PF13520">
    <property type="entry name" value="AA_permease_2"/>
    <property type="match status" value="1"/>
</dbReference>
<evidence type="ECO:0000256" key="7">
    <source>
        <dbReference type="SAM" id="Phobius"/>
    </source>
</evidence>
<evidence type="ECO:0000256" key="4">
    <source>
        <dbReference type="ARBA" id="ARBA00022989"/>
    </source>
</evidence>
<sequence>MSGESSITEKKQITHATRELNAISSSQEGEVKEIRSLRTITSKRAGEVNYINAKTAHGDTELLAEIGYKQELDRHFSTVQVFGIAFSIMGLLPSIASILVMAFPGGMVSFIWGWLISGAFILSIGAAMSEMASAIPTSGGLYYYTYYYAPPKFKSVLSFVIGNSNTLALTAALCSIDYGLAEEILSIVVISRDGDFNITNGKTYGVYAAGIVATMILTSFATVAVSKLQTFSIISNLSLIVFFLIVLPIGVSKSDKVNFNSGKFIFGNWENESNWPNGWQFMMAGFQPAVWVIGAFDSCIHMSEEAKNATKAVPIGILSSITVCWIVGFCICITIAACMDSNIQAVLNTAYGQPLAQILYDALGKKWAMAFMSLIAFCQFIMGASTLTAISRQIWAFSRDDGLPFSWWIKVVNKKLSSPLRATWFGGAYALFIGLLCLIGGTASNALFSMYIAANYFAWMVPNLLRMTTGRDLFTPGAFYLGKFWSPIINWISIAFEFFIIIMMMFPSDQYGVTPNTMNYTCVFVGFVWFGSLIYYLVYKYKTFHGPKSNIDDEEFQDVVSQDVIDQILSHQKAS</sequence>
<evidence type="ECO:0000256" key="3">
    <source>
        <dbReference type="ARBA" id="ARBA00022692"/>
    </source>
</evidence>
<dbReference type="OMA" id="CMNPDVS"/>
<feature type="transmembrane region" description="Helical" evidence="7">
    <location>
        <begin position="367"/>
        <end position="390"/>
    </location>
</feature>
<comment type="subcellular location">
    <subcellularLocation>
        <location evidence="1">Membrane</location>
        <topology evidence="1">Multi-pass membrane protein</topology>
    </subcellularLocation>
</comment>
<organism evidence="8 9">
    <name type="scientific">Lachancea fermentati</name>
    <name type="common">Zygosaccharomyces fermentati</name>
    <dbReference type="NCBI Taxonomy" id="4955"/>
    <lineage>
        <taxon>Eukaryota</taxon>
        <taxon>Fungi</taxon>
        <taxon>Dikarya</taxon>
        <taxon>Ascomycota</taxon>
        <taxon>Saccharomycotina</taxon>
        <taxon>Saccharomycetes</taxon>
        <taxon>Saccharomycetales</taxon>
        <taxon>Saccharomycetaceae</taxon>
        <taxon>Lachancea</taxon>
    </lineage>
</organism>
<dbReference type="GO" id="GO:0015101">
    <property type="term" value="F:organic cation transmembrane transporter activity"/>
    <property type="evidence" value="ECO:0007669"/>
    <property type="project" value="UniProtKB-ARBA"/>
</dbReference>
<proteinExistence type="inferred from homology"/>
<dbReference type="PANTHER" id="PTHR45649:SF6">
    <property type="entry name" value="GABA-SPECIFIC PERMEASE"/>
    <property type="match status" value="1"/>
</dbReference>
<evidence type="ECO:0000256" key="2">
    <source>
        <dbReference type="ARBA" id="ARBA00022448"/>
    </source>
</evidence>
<evidence type="ECO:0000256" key="5">
    <source>
        <dbReference type="ARBA" id="ARBA00023136"/>
    </source>
</evidence>
<dbReference type="Proteomes" id="UP000190831">
    <property type="component" value="Chromosome G"/>
</dbReference>
<feature type="transmembrane region" description="Helical" evidence="7">
    <location>
        <begin position="518"/>
        <end position="538"/>
    </location>
</feature>
<feature type="transmembrane region" description="Helical" evidence="7">
    <location>
        <begin position="488"/>
        <end position="506"/>
    </location>
</feature>
<feature type="transmembrane region" description="Helical" evidence="7">
    <location>
        <begin position="110"/>
        <end position="128"/>
    </location>
</feature>
<dbReference type="OrthoDB" id="4476201at2759"/>
<evidence type="ECO:0000256" key="1">
    <source>
        <dbReference type="ARBA" id="ARBA00004141"/>
    </source>
</evidence>
<name>A0A1G4MHP2_LACFM</name>
<feature type="transmembrane region" description="Helical" evidence="7">
    <location>
        <begin position="448"/>
        <end position="467"/>
    </location>
</feature>
<dbReference type="InterPro" id="IPR002293">
    <property type="entry name" value="AA/rel_permease1"/>
</dbReference>
<dbReference type="GO" id="GO:0016020">
    <property type="term" value="C:membrane"/>
    <property type="evidence" value="ECO:0007669"/>
    <property type="project" value="UniProtKB-SubCell"/>
</dbReference>
<gene>
    <name evidence="8" type="ORF">LAFE_0G07052G</name>
</gene>
<feature type="transmembrane region" description="Helical" evidence="7">
    <location>
        <begin position="81"/>
        <end position="103"/>
    </location>
</feature>
<dbReference type="PIRSF" id="PIRSF006060">
    <property type="entry name" value="AA_transporter"/>
    <property type="match status" value="1"/>
</dbReference>
<dbReference type="FunFam" id="1.20.1740.10:FF:000046">
    <property type="entry name" value="Amino-acid permease, putative"/>
    <property type="match status" value="1"/>
</dbReference>
<keyword evidence="4 7" id="KW-1133">Transmembrane helix</keyword>
<feature type="transmembrane region" description="Helical" evidence="7">
    <location>
        <begin position="233"/>
        <end position="251"/>
    </location>
</feature>
<keyword evidence="5 7" id="KW-0472">Membrane</keyword>
<dbReference type="EMBL" id="LT598486">
    <property type="protein sequence ID" value="SCW03284.1"/>
    <property type="molecule type" value="Genomic_DNA"/>
</dbReference>
<evidence type="ECO:0000256" key="6">
    <source>
        <dbReference type="ARBA" id="ARBA00061200"/>
    </source>
</evidence>
<accession>A0A1G4MHP2</accession>
<dbReference type="Gene3D" id="1.20.1740.10">
    <property type="entry name" value="Amino acid/polyamine transporter I"/>
    <property type="match status" value="1"/>
</dbReference>
<keyword evidence="9" id="KW-1185">Reference proteome</keyword>
<feature type="transmembrane region" description="Helical" evidence="7">
    <location>
        <begin position="204"/>
        <end position="226"/>
    </location>
</feature>
<comment type="similarity">
    <text evidence="6">Belongs to the amino acid-polyamine-organocation (APC) superfamily. Amino acid/choline transporter (ACT) (TC 2.A.3.4) family.</text>
</comment>
<reference evidence="8 9" key="1">
    <citation type="submission" date="2016-03" db="EMBL/GenBank/DDBJ databases">
        <authorList>
            <person name="Devillers H."/>
        </authorList>
    </citation>
    <scope>NUCLEOTIDE SEQUENCE [LARGE SCALE GENOMIC DNA]</scope>
    <source>
        <strain evidence="8">CBS 6772</strain>
    </source>
</reference>
<dbReference type="AlphaFoldDB" id="A0A1G4MHP2"/>
<evidence type="ECO:0000313" key="8">
    <source>
        <dbReference type="EMBL" id="SCW03284.1"/>
    </source>
</evidence>
<evidence type="ECO:0000313" key="9">
    <source>
        <dbReference type="Proteomes" id="UP000190831"/>
    </source>
</evidence>